<feature type="compositionally biased region" description="Basic and acidic residues" evidence="1">
    <location>
        <begin position="91"/>
        <end position="102"/>
    </location>
</feature>
<evidence type="ECO:0000313" key="2">
    <source>
        <dbReference type="EMBL" id="POM72796.1"/>
    </source>
</evidence>
<evidence type="ECO:0000313" key="3">
    <source>
        <dbReference type="Proteomes" id="UP000237271"/>
    </source>
</evidence>
<name>A0A2P4Y4S4_9STRA</name>
<reference evidence="2 3" key="1">
    <citation type="journal article" date="2017" name="Genome Biol. Evol.">
        <title>Phytophthora megakarya and P. palmivora, closely related causal agents of cacao black pod rot, underwent increases in genome sizes and gene numbers by different mechanisms.</title>
        <authorList>
            <person name="Ali S.S."/>
            <person name="Shao J."/>
            <person name="Lary D.J."/>
            <person name="Kronmiller B."/>
            <person name="Shen D."/>
            <person name="Strem M.D."/>
            <person name="Amoako-Attah I."/>
            <person name="Akrofi A.Y."/>
            <person name="Begoude B.A."/>
            <person name="Ten Hoopen G.M."/>
            <person name="Coulibaly K."/>
            <person name="Kebe B.I."/>
            <person name="Melnick R.L."/>
            <person name="Guiltinan M.J."/>
            <person name="Tyler B.M."/>
            <person name="Meinhardt L.W."/>
            <person name="Bailey B.A."/>
        </authorList>
    </citation>
    <scope>NUCLEOTIDE SEQUENCE [LARGE SCALE GENOMIC DNA]</scope>
    <source>
        <strain evidence="3">sbr112.9</strain>
    </source>
</reference>
<organism evidence="2 3">
    <name type="scientific">Phytophthora palmivora</name>
    <dbReference type="NCBI Taxonomy" id="4796"/>
    <lineage>
        <taxon>Eukaryota</taxon>
        <taxon>Sar</taxon>
        <taxon>Stramenopiles</taxon>
        <taxon>Oomycota</taxon>
        <taxon>Peronosporomycetes</taxon>
        <taxon>Peronosporales</taxon>
        <taxon>Peronosporaceae</taxon>
        <taxon>Phytophthora</taxon>
    </lineage>
</organism>
<dbReference type="AlphaFoldDB" id="A0A2P4Y4S4"/>
<feature type="region of interest" description="Disordered" evidence="1">
    <location>
        <begin position="91"/>
        <end position="271"/>
    </location>
</feature>
<proteinExistence type="predicted"/>
<gene>
    <name evidence="2" type="ORF">PHPALM_10434</name>
</gene>
<feature type="compositionally biased region" description="Polar residues" evidence="1">
    <location>
        <begin position="105"/>
        <end position="118"/>
    </location>
</feature>
<keyword evidence="3" id="KW-1185">Reference proteome</keyword>
<dbReference type="OrthoDB" id="168487at2759"/>
<comment type="caution">
    <text evidence="2">The sequence shown here is derived from an EMBL/GenBank/DDBJ whole genome shotgun (WGS) entry which is preliminary data.</text>
</comment>
<dbReference type="Proteomes" id="UP000237271">
    <property type="component" value="Unassembled WGS sequence"/>
</dbReference>
<feature type="compositionally biased region" description="Basic residues" evidence="1">
    <location>
        <begin position="121"/>
        <end position="130"/>
    </location>
</feature>
<evidence type="ECO:0000256" key="1">
    <source>
        <dbReference type="SAM" id="MobiDB-lite"/>
    </source>
</evidence>
<accession>A0A2P4Y4S4</accession>
<protein>
    <submittedName>
        <fullName evidence="2">Uncharacterized protein</fullName>
    </submittedName>
</protein>
<feature type="compositionally biased region" description="Polar residues" evidence="1">
    <location>
        <begin position="233"/>
        <end position="262"/>
    </location>
</feature>
<dbReference type="EMBL" id="NCKW01005473">
    <property type="protein sequence ID" value="POM72796.1"/>
    <property type="molecule type" value="Genomic_DNA"/>
</dbReference>
<sequence>MPTQQSKADSSELALFKQIAEGSSESVVVLTSEQEGITVSREESGFETVKSQRFVLSEKKLLRQRLESMEATAQKADEKNSILALVEGHNDCQSDGQSKGEEVQENFSMATQVVDTQPTSKSRRKTTTSHRGRDNVVQTTKDKKTKFKQTKQSAQTSGPKAKEYKQVPAKTAVESEKTSHTKMKQPVSPAKPTGQVAGEAPAESPISKKRPQYVKVASTTDTQRGQKPRSEKQTQGNSTRDQKASFSSATGSKRTQTHSNRQGAALTADSAERVKKALTAKPRDRVAKARSKQVRQVYVVKTPAPSTASSGAMSTAA</sequence>